<dbReference type="Proteomes" id="UP000254437">
    <property type="component" value="Unassembled WGS sequence"/>
</dbReference>
<dbReference type="PANTHER" id="PTHR43236:SF2">
    <property type="entry name" value="BLL0069 PROTEIN"/>
    <property type="match status" value="1"/>
</dbReference>
<feature type="domain" description="IrrE N-terminal-like" evidence="1">
    <location>
        <begin position="157"/>
        <end position="278"/>
    </location>
</feature>
<dbReference type="InterPro" id="IPR052345">
    <property type="entry name" value="Rad_response_metalloprotease"/>
</dbReference>
<evidence type="ECO:0000313" key="2">
    <source>
        <dbReference type="EMBL" id="STZ64023.1"/>
    </source>
</evidence>
<dbReference type="Pfam" id="PF06114">
    <property type="entry name" value="Peptidase_M78"/>
    <property type="match status" value="1"/>
</dbReference>
<protein>
    <submittedName>
        <fullName evidence="2">Domain of uncharacterized function (DUF955)</fullName>
    </submittedName>
</protein>
<sequence>MISWIAELEHTNAQTLANELAPKKVDKFLQGLLSKTTAIQLAKRANIPFGYLFLQTPPQINLPNIPDLRQTIGAEPLSADFFEILQDIEYKQDWFKEYLLDNGNEPLDFVGKFKFSPNLDSKIVVQDIINTLNIDLKNEIKNLNKDNYFKFLSQEFERIGILIFKNGVVKNKTNRQLSVAEFRGFALVDKIAPVVFINGSDSPSAQLFTLVHEVAHIWIGQSGVSSWNQDQAVESFCNKVAAEFLMPTDIFIQYWQTENSNDSIIKLMALFKVSKLAIIIKAVTLGLLSPQEIHNERAYLKRQEKNTETAGGNFYNTASIRQSRKFSEVVLNQAVSQHLPLRVAGQLLNMHADKVMVFYRNRRGEN</sequence>
<gene>
    <name evidence="2" type="ORF">NCTC10359_02467</name>
</gene>
<dbReference type="InterPro" id="IPR010359">
    <property type="entry name" value="IrrE_HExxH"/>
</dbReference>
<accession>A0A378TW90</accession>
<reference evidence="2 3" key="1">
    <citation type="submission" date="2018-06" db="EMBL/GenBank/DDBJ databases">
        <authorList>
            <consortium name="Pathogen Informatics"/>
            <person name="Doyle S."/>
        </authorList>
    </citation>
    <scope>NUCLEOTIDE SEQUENCE [LARGE SCALE GENOMIC DNA]</scope>
    <source>
        <strain evidence="2 3">NCTC10359</strain>
    </source>
</reference>
<proteinExistence type="predicted"/>
<dbReference type="PANTHER" id="PTHR43236">
    <property type="entry name" value="ANTITOXIN HIGA1"/>
    <property type="match status" value="1"/>
</dbReference>
<evidence type="ECO:0000259" key="1">
    <source>
        <dbReference type="Pfam" id="PF06114"/>
    </source>
</evidence>
<name>A0A378TW90_MORLA</name>
<dbReference type="AlphaFoldDB" id="A0A378TW90"/>
<organism evidence="2 3">
    <name type="scientific">Moraxella lacunata</name>
    <dbReference type="NCBI Taxonomy" id="477"/>
    <lineage>
        <taxon>Bacteria</taxon>
        <taxon>Pseudomonadati</taxon>
        <taxon>Pseudomonadota</taxon>
        <taxon>Gammaproteobacteria</taxon>
        <taxon>Moraxellales</taxon>
        <taxon>Moraxellaceae</taxon>
        <taxon>Moraxella</taxon>
    </lineage>
</organism>
<dbReference type="EMBL" id="UGQU01000003">
    <property type="protein sequence ID" value="STZ64023.1"/>
    <property type="molecule type" value="Genomic_DNA"/>
</dbReference>
<evidence type="ECO:0000313" key="3">
    <source>
        <dbReference type="Proteomes" id="UP000254437"/>
    </source>
</evidence>
<dbReference type="Gene3D" id="1.10.10.2910">
    <property type="match status" value="1"/>
</dbReference>